<dbReference type="InterPro" id="IPR055346">
    <property type="entry name" value="Fe-S_cluster_assembly_SufBD"/>
</dbReference>
<comment type="similarity">
    <text evidence="1">Belongs to the iron-sulfur cluster assembly SufBD family.</text>
</comment>
<proteinExistence type="inferred from homology"/>
<feature type="domain" description="SUF system FeS cluster assembly SufBD core" evidence="2">
    <location>
        <begin position="110"/>
        <end position="336"/>
    </location>
</feature>
<evidence type="ECO:0000259" key="2">
    <source>
        <dbReference type="Pfam" id="PF01458"/>
    </source>
</evidence>
<accession>A0A410P7C8</accession>
<organism evidence="3 4">
    <name type="scientific">Velamenicoccus archaeovorus</name>
    <dbReference type="NCBI Taxonomy" id="1930593"/>
    <lineage>
        <taxon>Bacteria</taxon>
        <taxon>Pseudomonadati</taxon>
        <taxon>Candidatus Omnitrophota</taxon>
        <taxon>Candidatus Velamenicoccus</taxon>
    </lineage>
</organism>
<evidence type="ECO:0000313" key="3">
    <source>
        <dbReference type="EMBL" id="QAT17988.1"/>
    </source>
</evidence>
<sequence length="364" mass="40044">MADKDAHLGKEETRRLERIGYDASEKERAGSFIQQDSDLLLRKTLHEDIDVMGVEEALKTVPDAASYYGKAFAALGREYPKETSGGYYIRIKAGKTVLFPVQACLYLKKANFKQKVHNLIIAEPGSKVYIITGCTAHIDSQEAYHLGISEFFVGAGAYVNFTMIHSWTRETSVEPKSIAIVDKAGVFISNYICLDPVKNITMYPTAVLDEMSTAHFSSLMVAHEGSAQDIGSRVIFNGRGSSAEIISRAVSLGGSVTARGHLKASSPDIKAHLECRGLVVNEKGRIHAIPELETEYRDVDMSHEAAIGKISKEEIEYLCSRGISKDKAQSLIIRGFVDTNILSLPELLKKEIDQLADRTLKSGL</sequence>
<reference evidence="3 4" key="1">
    <citation type="submission" date="2017-01" db="EMBL/GenBank/DDBJ databases">
        <title>First insights into the biology of 'candidatus Vampirococcus archaeovorus'.</title>
        <authorList>
            <person name="Kizina J."/>
            <person name="Jordan S."/>
            <person name="Stueber K."/>
            <person name="Reinhardt R."/>
            <person name="Harder J."/>
        </authorList>
    </citation>
    <scope>NUCLEOTIDE SEQUENCE [LARGE SCALE GENOMIC DNA]</scope>
    <source>
        <strain evidence="3 4">LiM</strain>
    </source>
</reference>
<dbReference type="Pfam" id="PF01458">
    <property type="entry name" value="SUFBD_core"/>
    <property type="match status" value="1"/>
</dbReference>
<dbReference type="Proteomes" id="UP000287243">
    <property type="component" value="Chromosome"/>
</dbReference>
<dbReference type="OrthoDB" id="9803529at2"/>
<name>A0A410P7C8_VELA1</name>
<dbReference type="SUPFAM" id="SSF101960">
    <property type="entry name" value="Stabilizer of iron transporter SufD"/>
    <property type="match status" value="1"/>
</dbReference>
<dbReference type="AlphaFoldDB" id="A0A410P7C8"/>
<evidence type="ECO:0000256" key="1">
    <source>
        <dbReference type="ARBA" id="ARBA00043967"/>
    </source>
</evidence>
<protein>
    <submittedName>
        <fullName evidence="3">Iron-sulfur cluster assembly protein SufB</fullName>
    </submittedName>
</protein>
<dbReference type="PANTHER" id="PTHR30508">
    <property type="entry name" value="FES CLUSTER ASSEMBLY PROTEIN SUF"/>
    <property type="match status" value="1"/>
</dbReference>
<dbReference type="PANTHER" id="PTHR30508:SF1">
    <property type="entry name" value="UPF0051 PROTEIN ABCI8, CHLOROPLASTIC-RELATED"/>
    <property type="match status" value="1"/>
</dbReference>
<dbReference type="KEGG" id="vai:BU251_02295"/>
<dbReference type="InterPro" id="IPR000825">
    <property type="entry name" value="SUF_FeS_clus_asmbl_SufBD_core"/>
</dbReference>
<evidence type="ECO:0000313" key="4">
    <source>
        <dbReference type="Proteomes" id="UP000287243"/>
    </source>
</evidence>
<dbReference type="RefSeq" id="WP_128699279.1">
    <property type="nucleotide sequence ID" value="NZ_CP019384.1"/>
</dbReference>
<dbReference type="GO" id="GO:0016226">
    <property type="term" value="P:iron-sulfur cluster assembly"/>
    <property type="evidence" value="ECO:0007669"/>
    <property type="project" value="InterPro"/>
</dbReference>
<keyword evidence="4" id="KW-1185">Reference proteome</keyword>
<gene>
    <name evidence="3" type="ORF">BU251_02295</name>
</gene>
<dbReference type="InterPro" id="IPR037284">
    <property type="entry name" value="SUF_FeS_clus_asmbl_SufBD_sf"/>
</dbReference>
<dbReference type="EMBL" id="CP019384">
    <property type="protein sequence ID" value="QAT17988.1"/>
    <property type="molecule type" value="Genomic_DNA"/>
</dbReference>